<feature type="region of interest" description="Disordered" evidence="1">
    <location>
        <begin position="1"/>
        <end position="48"/>
    </location>
</feature>
<reference evidence="2 3" key="1">
    <citation type="submission" date="2014-04" db="EMBL/GenBank/DDBJ databases">
        <title>Evolutionary Origins and Diversification of the Mycorrhizal Mutualists.</title>
        <authorList>
            <consortium name="DOE Joint Genome Institute"/>
            <consortium name="Mycorrhizal Genomics Consortium"/>
            <person name="Kohler A."/>
            <person name="Kuo A."/>
            <person name="Nagy L.G."/>
            <person name="Floudas D."/>
            <person name="Copeland A."/>
            <person name="Barry K.W."/>
            <person name="Cichocki N."/>
            <person name="Veneault-Fourrey C."/>
            <person name="LaButti K."/>
            <person name="Lindquist E.A."/>
            <person name="Lipzen A."/>
            <person name="Lundell T."/>
            <person name="Morin E."/>
            <person name="Murat C."/>
            <person name="Riley R."/>
            <person name="Ohm R."/>
            <person name="Sun H."/>
            <person name="Tunlid A."/>
            <person name="Henrissat B."/>
            <person name="Grigoriev I.V."/>
            <person name="Hibbett D.S."/>
            <person name="Martin F."/>
        </authorList>
    </citation>
    <scope>NUCLEOTIDE SEQUENCE [LARGE SCALE GENOMIC DNA]</scope>
    <source>
        <strain evidence="2 3">Koide BX008</strain>
    </source>
</reference>
<evidence type="ECO:0000313" key="2">
    <source>
        <dbReference type="EMBL" id="KIL66891.1"/>
    </source>
</evidence>
<feature type="compositionally biased region" description="Basic and acidic residues" evidence="1">
    <location>
        <begin position="1"/>
        <end position="24"/>
    </location>
</feature>
<name>A0A0C2XBZ8_AMAMK</name>
<gene>
    <name evidence="2" type="ORF">M378DRAFT_160426</name>
</gene>
<dbReference type="InParanoid" id="A0A0C2XBZ8"/>
<organism evidence="2 3">
    <name type="scientific">Amanita muscaria (strain Koide BX008)</name>
    <dbReference type="NCBI Taxonomy" id="946122"/>
    <lineage>
        <taxon>Eukaryota</taxon>
        <taxon>Fungi</taxon>
        <taxon>Dikarya</taxon>
        <taxon>Basidiomycota</taxon>
        <taxon>Agaricomycotina</taxon>
        <taxon>Agaricomycetes</taxon>
        <taxon>Agaricomycetidae</taxon>
        <taxon>Agaricales</taxon>
        <taxon>Pluteineae</taxon>
        <taxon>Amanitaceae</taxon>
        <taxon>Amanita</taxon>
    </lineage>
</organism>
<accession>A0A0C2XBZ8</accession>
<dbReference type="AlphaFoldDB" id="A0A0C2XBZ8"/>
<keyword evidence="3" id="KW-1185">Reference proteome</keyword>
<dbReference type="Proteomes" id="UP000054549">
    <property type="component" value="Unassembled WGS sequence"/>
</dbReference>
<dbReference type="EMBL" id="KN818234">
    <property type="protein sequence ID" value="KIL66891.1"/>
    <property type="molecule type" value="Genomic_DNA"/>
</dbReference>
<sequence>MTDLLVEKGRAQNWTEGRRGEGARRQGQQETRKTRRLHGDLPFQQQGEEHRNVPFLVLRCAINRASPSQMTRMK</sequence>
<evidence type="ECO:0000313" key="3">
    <source>
        <dbReference type="Proteomes" id="UP000054549"/>
    </source>
</evidence>
<dbReference type="HOGENOM" id="CLU_2687267_0_0_1"/>
<protein>
    <submittedName>
        <fullName evidence="2">Uncharacterized protein</fullName>
    </submittedName>
</protein>
<evidence type="ECO:0000256" key="1">
    <source>
        <dbReference type="SAM" id="MobiDB-lite"/>
    </source>
</evidence>
<proteinExistence type="predicted"/>